<accession>A0A136J6J5</accession>
<organism evidence="1 2">
    <name type="scientific">Microdochium bolleyi</name>
    <dbReference type="NCBI Taxonomy" id="196109"/>
    <lineage>
        <taxon>Eukaryota</taxon>
        <taxon>Fungi</taxon>
        <taxon>Dikarya</taxon>
        <taxon>Ascomycota</taxon>
        <taxon>Pezizomycotina</taxon>
        <taxon>Sordariomycetes</taxon>
        <taxon>Xylariomycetidae</taxon>
        <taxon>Xylariales</taxon>
        <taxon>Microdochiaceae</taxon>
        <taxon>Microdochium</taxon>
    </lineage>
</organism>
<gene>
    <name evidence="1" type="ORF">Micbo1qcDRAFT_160624</name>
</gene>
<dbReference type="InParanoid" id="A0A136J6J5"/>
<dbReference type="AlphaFoldDB" id="A0A136J6J5"/>
<keyword evidence="2" id="KW-1185">Reference proteome</keyword>
<reference evidence="2" key="1">
    <citation type="submission" date="2016-02" db="EMBL/GenBank/DDBJ databases">
        <title>Draft genome sequence of Microdochium bolleyi, a fungal endophyte of beachgrass.</title>
        <authorList>
            <consortium name="DOE Joint Genome Institute"/>
            <person name="David A.S."/>
            <person name="May G."/>
            <person name="Haridas S."/>
            <person name="Lim J."/>
            <person name="Wang M."/>
            <person name="Labutti K."/>
            <person name="Lipzen A."/>
            <person name="Barry K."/>
            <person name="Grigoriev I.V."/>
        </authorList>
    </citation>
    <scope>NUCLEOTIDE SEQUENCE [LARGE SCALE GENOMIC DNA]</scope>
    <source>
        <strain evidence="2">J235TASD1</strain>
    </source>
</reference>
<dbReference type="EMBL" id="KQ964248">
    <property type="protein sequence ID" value="KXJ92804.1"/>
    <property type="molecule type" value="Genomic_DNA"/>
</dbReference>
<name>A0A136J6J5_9PEZI</name>
<sequence>MIPNQPGSTVNRLPHPSRTCLLSLPACLPALHACFACLLTLAQRQSQGREGGGVP</sequence>
<evidence type="ECO:0000313" key="1">
    <source>
        <dbReference type="EMBL" id="KXJ92804.1"/>
    </source>
</evidence>
<dbReference type="Proteomes" id="UP000070501">
    <property type="component" value="Unassembled WGS sequence"/>
</dbReference>
<protein>
    <submittedName>
        <fullName evidence="1">Uncharacterized protein</fullName>
    </submittedName>
</protein>
<proteinExistence type="predicted"/>
<evidence type="ECO:0000313" key="2">
    <source>
        <dbReference type="Proteomes" id="UP000070501"/>
    </source>
</evidence>